<evidence type="ECO:0000313" key="1">
    <source>
        <dbReference type="EMBL" id="CAG6698467.1"/>
    </source>
</evidence>
<reference evidence="1" key="1">
    <citation type="submission" date="2021-05" db="EMBL/GenBank/DDBJ databases">
        <authorList>
            <person name="Alioto T."/>
            <person name="Alioto T."/>
            <person name="Gomez Garrido J."/>
        </authorList>
    </citation>
    <scope>NUCLEOTIDE SEQUENCE</scope>
</reference>
<sequence>MVINVIINIMYHVNPDLMVISYLQSFLWEDKISPNPAIKFKFQRVFPNYSLRQFMCRHCDVHTRFEHNKPRTKLILNFRMTVKYLHNYRINKTISTNNI</sequence>
<dbReference type="AlphaFoldDB" id="A0A8D8U634"/>
<protein>
    <submittedName>
        <fullName evidence="1">Uncharacterized protein</fullName>
    </submittedName>
</protein>
<organism evidence="1">
    <name type="scientific">Cacopsylla melanoneura</name>
    <dbReference type="NCBI Taxonomy" id="428564"/>
    <lineage>
        <taxon>Eukaryota</taxon>
        <taxon>Metazoa</taxon>
        <taxon>Ecdysozoa</taxon>
        <taxon>Arthropoda</taxon>
        <taxon>Hexapoda</taxon>
        <taxon>Insecta</taxon>
        <taxon>Pterygota</taxon>
        <taxon>Neoptera</taxon>
        <taxon>Paraneoptera</taxon>
        <taxon>Hemiptera</taxon>
        <taxon>Sternorrhyncha</taxon>
        <taxon>Psylloidea</taxon>
        <taxon>Psyllidae</taxon>
        <taxon>Psyllinae</taxon>
        <taxon>Cacopsylla</taxon>
    </lineage>
</organism>
<proteinExistence type="predicted"/>
<name>A0A8D8U634_9HEMI</name>
<dbReference type="EMBL" id="HBUF01338294">
    <property type="protein sequence ID" value="CAG6698467.1"/>
    <property type="molecule type" value="Transcribed_RNA"/>
</dbReference>
<accession>A0A8D8U634</accession>